<dbReference type="Pfam" id="PF08246">
    <property type="entry name" value="Inhibitor_I29"/>
    <property type="match status" value="1"/>
</dbReference>
<dbReference type="CDD" id="cd02248">
    <property type="entry name" value="Peptidase_C1A"/>
    <property type="match status" value="1"/>
</dbReference>
<reference evidence="10" key="1">
    <citation type="submission" date="2022-01" db="EMBL/GenBank/DDBJ databases">
        <authorList>
            <person name="King R."/>
        </authorList>
    </citation>
    <scope>NUCLEOTIDE SEQUENCE</scope>
</reference>
<sequence length="320" mass="34799">MWFKTLLFVSLLLAVSSNELLFNKFKIDHGKSYQTESEHKLRYAVFKGNLNKIQEHNAKYNAGSVSWYLAVNQFSDMTSEEFVAYLNAVPFNKTKSELRKLHVPALNIPDSIDWRERGAVTAVKNQGGCGSCWAFSATGTLEGVYAIKSGQLLSLSEQNLIDCCTSNSGYSADGCDGGIVQSGLDYVRDHGIATEDAYPYEAYQGSCRAGDTVIKSTGYTEINQNDENDLKNAVGSVGPVSVAINADLLQSYGGGIFADTSCSTAIDHGVLVVGYGTENGQDYWIVKNSWGTGWGESGYFRMAIGHNLCAIAQQACYPIL</sequence>
<comment type="similarity">
    <text evidence="1">Belongs to the peptidase C1 family.</text>
</comment>
<evidence type="ECO:0000256" key="3">
    <source>
        <dbReference type="ARBA" id="ARBA00022801"/>
    </source>
</evidence>
<dbReference type="PROSITE" id="PS00639">
    <property type="entry name" value="THIOL_PROTEASE_HIS"/>
    <property type="match status" value="1"/>
</dbReference>
<evidence type="ECO:0000256" key="5">
    <source>
        <dbReference type="ARBA" id="ARBA00023145"/>
    </source>
</evidence>
<dbReference type="SMART" id="SM00645">
    <property type="entry name" value="Pept_C1"/>
    <property type="match status" value="1"/>
</dbReference>
<dbReference type="GO" id="GO:0006508">
    <property type="term" value="P:proteolysis"/>
    <property type="evidence" value="ECO:0007669"/>
    <property type="project" value="UniProtKB-KW"/>
</dbReference>
<dbReference type="InterPro" id="IPR013128">
    <property type="entry name" value="Peptidase_C1A"/>
</dbReference>
<evidence type="ECO:0000313" key="11">
    <source>
        <dbReference type="Proteomes" id="UP001152799"/>
    </source>
</evidence>
<dbReference type="EMBL" id="OU892278">
    <property type="protein sequence ID" value="CAG9765059.1"/>
    <property type="molecule type" value="Genomic_DNA"/>
</dbReference>
<dbReference type="PANTHER" id="PTHR12411">
    <property type="entry name" value="CYSTEINE PROTEASE FAMILY C1-RELATED"/>
    <property type="match status" value="1"/>
</dbReference>
<dbReference type="InterPro" id="IPR000169">
    <property type="entry name" value="Pept_cys_AS"/>
</dbReference>
<keyword evidence="11" id="KW-1185">Reference proteome</keyword>
<evidence type="ECO:0000256" key="7">
    <source>
        <dbReference type="SAM" id="SignalP"/>
    </source>
</evidence>
<feature type="domain" description="Cathepsin propeptide inhibitor" evidence="9">
    <location>
        <begin position="22"/>
        <end position="82"/>
    </location>
</feature>
<dbReference type="InterPro" id="IPR013201">
    <property type="entry name" value="Prot_inhib_I29"/>
</dbReference>
<keyword evidence="5" id="KW-0865">Zymogen</keyword>
<dbReference type="Proteomes" id="UP001152799">
    <property type="component" value="Chromosome 2"/>
</dbReference>
<gene>
    <name evidence="10" type="ORF">CEUTPL_LOCUS5678</name>
</gene>
<dbReference type="InterPro" id="IPR025661">
    <property type="entry name" value="Pept_asp_AS"/>
</dbReference>
<dbReference type="PROSITE" id="PS00640">
    <property type="entry name" value="THIOL_PROTEASE_ASN"/>
    <property type="match status" value="1"/>
</dbReference>
<dbReference type="Gene3D" id="3.90.70.10">
    <property type="entry name" value="Cysteine proteinases"/>
    <property type="match status" value="1"/>
</dbReference>
<evidence type="ECO:0000256" key="6">
    <source>
        <dbReference type="ARBA" id="ARBA00023157"/>
    </source>
</evidence>
<evidence type="ECO:0000313" key="10">
    <source>
        <dbReference type="EMBL" id="CAG9765059.1"/>
    </source>
</evidence>
<dbReference type="InterPro" id="IPR025660">
    <property type="entry name" value="Pept_his_AS"/>
</dbReference>
<evidence type="ECO:0008006" key="12">
    <source>
        <dbReference type="Google" id="ProtNLM"/>
    </source>
</evidence>
<evidence type="ECO:0000256" key="2">
    <source>
        <dbReference type="ARBA" id="ARBA00022670"/>
    </source>
</evidence>
<dbReference type="PROSITE" id="PS00139">
    <property type="entry name" value="THIOL_PROTEASE_CYS"/>
    <property type="match status" value="1"/>
</dbReference>
<protein>
    <recommendedName>
        <fullName evidence="12">Cathepsin L</fullName>
    </recommendedName>
</protein>
<dbReference type="GO" id="GO:0008234">
    <property type="term" value="F:cysteine-type peptidase activity"/>
    <property type="evidence" value="ECO:0007669"/>
    <property type="project" value="UniProtKB-KW"/>
</dbReference>
<keyword evidence="7" id="KW-0732">Signal</keyword>
<dbReference type="FunFam" id="3.90.70.10:FF:000006">
    <property type="entry name" value="Cathepsin S"/>
    <property type="match status" value="1"/>
</dbReference>
<dbReference type="Pfam" id="PF00112">
    <property type="entry name" value="Peptidase_C1"/>
    <property type="match status" value="1"/>
</dbReference>
<organism evidence="10 11">
    <name type="scientific">Ceutorhynchus assimilis</name>
    <name type="common">cabbage seed weevil</name>
    <dbReference type="NCBI Taxonomy" id="467358"/>
    <lineage>
        <taxon>Eukaryota</taxon>
        <taxon>Metazoa</taxon>
        <taxon>Ecdysozoa</taxon>
        <taxon>Arthropoda</taxon>
        <taxon>Hexapoda</taxon>
        <taxon>Insecta</taxon>
        <taxon>Pterygota</taxon>
        <taxon>Neoptera</taxon>
        <taxon>Endopterygota</taxon>
        <taxon>Coleoptera</taxon>
        <taxon>Polyphaga</taxon>
        <taxon>Cucujiformia</taxon>
        <taxon>Curculionidae</taxon>
        <taxon>Ceutorhynchinae</taxon>
        <taxon>Ceutorhynchus</taxon>
    </lineage>
</organism>
<dbReference type="SUPFAM" id="SSF54001">
    <property type="entry name" value="Cysteine proteinases"/>
    <property type="match status" value="1"/>
</dbReference>
<feature type="chain" id="PRO_5040363322" description="Cathepsin L" evidence="7">
    <location>
        <begin position="18"/>
        <end position="320"/>
    </location>
</feature>
<keyword evidence="3" id="KW-0378">Hydrolase</keyword>
<evidence type="ECO:0000256" key="1">
    <source>
        <dbReference type="ARBA" id="ARBA00008455"/>
    </source>
</evidence>
<evidence type="ECO:0000256" key="4">
    <source>
        <dbReference type="ARBA" id="ARBA00022807"/>
    </source>
</evidence>
<proteinExistence type="inferred from homology"/>
<dbReference type="InterPro" id="IPR038765">
    <property type="entry name" value="Papain-like_cys_pep_sf"/>
</dbReference>
<keyword evidence="6" id="KW-1015">Disulfide bond</keyword>
<dbReference type="InterPro" id="IPR039417">
    <property type="entry name" value="Peptidase_C1A_papain-like"/>
</dbReference>
<dbReference type="InterPro" id="IPR000668">
    <property type="entry name" value="Peptidase_C1A_C"/>
</dbReference>
<dbReference type="SMART" id="SM00848">
    <property type="entry name" value="Inhibitor_I29"/>
    <property type="match status" value="1"/>
</dbReference>
<evidence type="ECO:0000259" key="9">
    <source>
        <dbReference type="SMART" id="SM00848"/>
    </source>
</evidence>
<dbReference type="AlphaFoldDB" id="A0A9N9MIN5"/>
<keyword evidence="4" id="KW-0788">Thiol protease</keyword>
<feature type="signal peptide" evidence="7">
    <location>
        <begin position="1"/>
        <end position="17"/>
    </location>
</feature>
<dbReference type="PRINTS" id="PR00705">
    <property type="entry name" value="PAPAIN"/>
</dbReference>
<evidence type="ECO:0000259" key="8">
    <source>
        <dbReference type="SMART" id="SM00645"/>
    </source>
</evidence>
<feature type="domain" description="Peptidase C1A papain C-terminal" evidence="8">
    <location>
        <begin position="108"/>
        <end position="319"/>
    </location>
</feature>
<accession>A0A9N9MIN5</accession>
<name>A0A9N9MIN5_9CUCU</name>
<keyword evidence="2" id="KW-0645">Protease</keyword>
<dbReference type="OrthoDB" id="10253408at2759"/>